<dbReference type="PANTHER" id="PTHR10489">
    <property type="entry name" value="CELL ADHESION MOLECULE"/>
    <property type="match status" value="1"/>
</dbReference>
<keyword evidence="4" id="KW-0037">Angiogenesis</keyword>
<comment type="subcellular location">
    <subcellularLocation>
        <location evidence="1">Cell membrane</location>
        <topology evidence="1">Multi-pass membrane protein</topology>
    </subcellularLocation>
</comment>
<dbReference type="FunCoup" id="A0A6P8NHQ6">
    <property type="interactions" value="901"/>
</dbReference>
<dbReference type="GO" id="GO:0007204">
    <property type="term" value="P:positive regulation of cytosolic calcium ion concentration"/>
    <property type="evidence" value="ECO:0007669"/>
    <property type="project" value="TreeGrafter"/>
</dbReference>
<dbReference type="GO" id="GO:0016493">
    <property type="term" value="F:C-C chemokine receptor activity"/>
    <property type="evidence" value="ECO:0007669"/>
    <property type="project" value="TreeGrafter"/>
</dbReference>
<evidence type="ECO:0000256" key="14">
    <source>
        <dbReference type="RuleBase" id="RU000688"/>
    </source>
</evidence>
<dbReference type="InterPro" id="IPR050119">
    <property type="entry name" value="CCR1-9-like"/>
</dbReference>
<protein>
    <submittedName>
        <fullName evidence="19">Apelin receptor A-like</fullName>
    </submittedName>
</protein>
<dbReference type="GO" id="GO:0001525">
    <property type="term" value="P:angiogenesis"/>
    <property type="evidence" value="ECO:0007669"/>
    <property type="project" value="UniProtKB-KW"/>
</dbReference>
<organism evidence="18 19">
    <name type="scientific">Geotrypetes seraphini</name>
    <name type="common">Gaboon caecilian</name>
    <name type="synonym">Caecilia seraphini</name>
    <dbReference type="NCBI Taxonomy" id="260995"/>
    <lineage>
        <taxon>Eukaryota</taxon>
        <taxon>Metazoa</taxon>
        <taxon>Chordata</taxon>
        <taxon>Craniata</taxon>
        <taxon>Vertebrata</taxon>
        <taxon>Euteleostomi</taxon>
        <taxon>Amphibia</taxon>
        <taxon>Gymnophiona</taxon>
        <taxon>Geotrypetes</taxon>
    </lineage>
</organism>
<dbReference type="OrthoDB" id="5974286at2759"/>
<evidence type="ECO:0000256" key="10">
    <source>
        <dbReference type="ARBA" id="ARBA00023170"/>
    </source>
</evidence>
<dbReference type="GO" id="GO:0009897">
    <property type="term" value="C:external side of plasma membrane"/>
    <property type="evidence" value="ECO:0007669"/>
    <property type="project" value="TreeGrafter"/>
</dbReference>
<feature type="transmembrane region" description="Helical" evidence="16">
    <location>
        <begin position="254"/>
        <end position="272"/>
    </location>
</feature>
<evidence type="ECO:0000256" key="11">
    <source>
        <dbReference type="ARBA" id="ARBA00023180"/>
    </source>
</evidence>
<evidence type="ECO:0000256" key="1">
    <source>
        <dbReference type="ARBA" id="ARBA00004651"/>
    </source>
</evidence>
<keyword evidence="18" id="KW-1185">Reference proteome</keyword>
<evidence type="ECO:0000256" key="16">
    <source>
        <dbReference type="SAM" id="Phobius"/>
    </source>
</evidence>
<dbReference type="PRINTS" id="PR00237">
    <property type="entry name" value="GPCRRHODOPSN"/>
</dbReference>
<comment type="similarity">
    <text evidence="14">Belongs to the G-protein coupled receptor 1 family.</text>
</comment>
<dbReference type="GO" id="GO:0007369">
    <property type="term" value="P:gastrulation"/>
    <property type="evidence" value="ECO:0007669"/>
    <property type="project" value="UniProtKB-KW"/>
</dbReference>
<evidence type="ECO:0000256" key="9">
    <source>
        <dbReference type="ARBA" id="ARBA00023157"/>
    </source>
</evidence>
<dbReference type="Proteomes" id="UP000515159">
    <property type="component" value="Chromosome 14"/>
</dbReference>
<dbReference type="InterPro" id="IPR000276">
    <property type="entry name" value="GPCR_Rhodpsn"/>
</dbReference>
<dbReference type="RefSeq" id="XP_033775432.1">
    <property type="nucleotide sequence ID" value="XM_033919541.1"/>
</dbReference>
<keyword evidence="11" id="KW-0325">Glycoprotein</keyword>
<keyword evidence="3" id="KW-1003">Cell membrane</keyword>
<feature type="transmembrane region" description="Helical" evidence="16">
    <location>
        <begin position="44"/>
        <end position="64"/>
    </location>
</feature>
<feature type="transmembrane region" description="Helical" evidence="16">
    <location>
        <begin position="155"/>
        <end position="176"/>
    </location>
</feature>
<evidence type="ECO:0000256" key="15">
    <source>
        <dbReference type="SAM" id="MobiDB-lite"/>
    </source>
</evidence>
<evidence type="ECO:0000256" key="7">
    <source>
        <dbReference type="ARBA" id="ARBA00023040"/>
    </source>
</evidence>
<sequence>MGNGRLGHMESSAADMNESSGDGQMEFDCNYDEWEPSLILLPTIHLLVFLLGISGNGLVLWTIYKSKEKQRSADTFIANLALADLTFVVTLPLWAAYTLLGYHWPFGKFACKVSSYLVFVNMYASVFCLTCLSFDRYLAIVHSLTNGSLRSRLSNLLVTTVLWALAVVLALPALIFRSTRQEHEVNKTICFMDYSSVAQNYTENVWIAGLSISSTLLGFVGPFAVMLTCYFFIARTISSHFKKQRNEELRKRRLLTIIVTLVVVFALCWLPFHLVKTVYVLMDLDVIPFSCDVHTFLNNIHPYSTCVAYVNSCLNPFLYAFFDRRFRDQCLAVLSCGHLREPEPQDKSASFSSASKHGEPKLPGTPTGETLIPGHS</sequence>
<dbReference type="AlphaFoldDB" id="A0A6P8NHQ6"/>
<evidence type="ECO:0000256" key="2">
    <source>
        <dbReference type="ARBA" id="ARBA00022473"/>
    </source>
</evidence>
<dbReference type="GeneID" id="117347993"/>
<evidence type="ECO:0000256" key="8">
    <source>
        <dbReference type="ARBA" id="ARBA00023136"/>
    </source>
</evidence>
<dbReference type="GO" id="GO:0030593">
    <property type="term" value="P:neutrophil chemotaxis"/>
    <property type="evidence" value="ECO:0007669"/>
    <property type="project" value="TreeGrafter"/>
</dbReference>
<dbReference type="GO" id="GO:0019722">
    <property type="term" value="P:calcium-mediated signaling"/>
    <property type="evidence" value="ECO:0007669"/>
    <property type="project" value="TreeGrafter"/>
</dbReference>
<evidence type="ECO:0000256" key="13">
    <source>
        <dbReference type="ARBA" id="ARBA00023224"/>
    </source>
</evidence>
<feature type="transmembrane region" description="Helical" evidence="16">
    <location>
        <begin position="300"/>
        <end position="322"/>
    </location>
</feature>
<dbReference type="KEGG" id="gsh:117347993"/>
<accession>A0A6P8NHQ6</accession>
<dbReference type="FunFam" id="1.20.1070.10:FF:000106">
    <property type="entry name" value="Apelin receptor a"/>
    <property type="match status" value="1"/>
</dbReference>
<evidence type="ECO:0000256" key="4">
    <source>
        <dbReference type="ARBA" id="ARBA00022657"/>
    </source>
</evidence>
<dbReference type="SUPFAM" id="SSF81321">
    <property type="entry name" value="Family A G protein-coupled receptor-like"/>
    <property type="match status" value="1"/>
</dbReference>
<evidence type="ECO:0000256" key="5">
    <source>
        <dbReference type="ARBA" id="ARBA00022692"/>
    </source>
</evidence>
<keyword evidence="5 14" id="KW-0812">Transmembrane</keyword>
<evidence type="ECO:0000313" key="18">
    <source>
        <dbReference type="Proteomes" id="UP000515159"/>
    </source>
</evidence>
<feature type="region of interest" description="Disordered" evidence="15">
    <location>
        <begin position="1"/>
        <end position="21"/>
    </location>
</feature>
<feature type="transmembrane region" description="Helical" evidence="16">
    <location>
        <begin position="116"/>
        <end position="134"/>
    </location>
</feature>
<feature type="transmembrane region" description="Helical" evidence="16">
    <location>
        <begin position="76"/>
        <end position="96"/>
    </location>
</feature>
<keyword evidence="9" id="KW-1015">Disulfide bond</keyword>
<keyword evidence="6 16" id="KW-1133">Transmembrane helix</keyword>
<gene>
    <name evidence="19" type="primary">LOC117347993</name>
</gene>
<feature type="transmembrane region" description="Helical" evidence="16">
    <location>
        <begin position="205"/>
        <end position="233"/>
    </location>
</feature>
<evidence type="ECO:0000256" key="12">
    <source>
        <dbReference type="ARBA" id="ARBA00023218"/>
    </source>
</evidence>
<evidence type="ECO:0000256" key="6">
    <source>
        <dbReference type="ARBA" id="ARBA00022989"/>
    </source>
</evidence>
<reference evidence="19" key="1">
    <citation type="submission" date="2025-08" db="UniProtKB">
        <authorList>
            <consortium name="RefSeq"/>
        </authorList>
    </citation>
    <scope>IDENTIFICATION</scope>
</reference>
<keyword evidence="7 14" id="KW-0297">G-protein coupled receptor</keyword>
<feature type="domain" description="G-protein coupled receptors family 1 profile" evidence="17">
    <location>
        <begin position="55"/>
        <end position="319"/>
    </location>
</feature>
<keyword evidence="2" id="KW-0217">Developmental protein</keyword>
<dbReference type="PROSITE" id="PS00237">
    <property type="entry name" value="G_PROTEIN_RECEP_F1_1"/>
    <property type="match status" value="1"/>
</dbReference>
<evidence type="ECO:0000259" key="17">
    <source>
        <dbReference type="PROSITE" id="PS50262"/>
    </source>
</evidence>
<keyword evidence="8 16" id="KW-0472">Membrane</keyword>
<dbReference type="PROSITE" id="PS50262">
    <property type="entry name" value="G_PROTEIN_RECEP_F1_2"/>
    <property type="match status" value="1"/>
</dbReference>
<keyword evidence="13 14" id="KW-0807">Transducer</keyword>
<proteinExistence type="inferred from homology"/>
<dbReference type="CDD" id="cd15190">
    <property type="entry name" value="7tmA_Apelin_R"/>
    <property type="match status" value="1"/>
</dbReference>
<dbReference type="PRINTS" id="PR01157">
    <property type="entry name" value="P2YPURNOCPTR"/>
</dbReference>
<evidence type="ECO:0000313" key="19">
    <source>
        <dbReference type="RefSeq" id="XP_033775432.1"/>
    </source>
</evidence>
<dbReference type="Gene3D" id="1.20.1070.10">
    <property type="entry name" value="Rhodopsin 7-helix transmembrane proteins"/>
    <property type="match status" value="1"/>
</dbReference>
<dbReference type="PANTHER" id="PTHR10489:SF953">
    <property type="entry name" value="APELIN RECEPTOR"/>
    <property type="match status" value="1"/>
</dbReference>
<dbReference type="InterPro" id="IPR017452">
    <property type="entry name" value="GPCR_Rhodpsn_7TM"/>
</dbReference>
<keyword evidence="12" id="KW-0306">Gastrulation</keyword>
<dbReference type="InParanoid" id="A0A6P8NHQ6"/>
<keyword evidence="10 14" id="KW-0675">Receptor</keyword>
<dbReference type="Pfam" id="PF00001">
    <property type="entry name" value="7tm_1"/>
    <property type="match status" value="1"/>
</dbReference>
<evidence type="ECO:0000256" key="3">
    <source>
        <dbReference type="ARBA" id="ARBA00022475"/>
    </source>
</evidence>
<feature type="region of interest" description="Disordered" evidence="15">
    <location>
        <begin position="341"/>
        <end position="376"/>
    </location>
</feature>
<dbReference type="GO" id="GO:0019957">
    <property type="term" value="F:C-C chemokine binding"/>
    <property type="evidence" value="ECO:0007669"/>
    <property type="project" value="TreeGrafter"/>
</dbReference>
<name>A0A6P8NHQ6_GEOSA</name>
<dbReference type="GO" id="GO:0006955">
    <property type="term" value="P:immune response"/>
    <property type="evidence" value="ECO:0007669"/>
    <property type="project" value="TreeGrafter"/>
</dbReference>